<accession>A0A6M3INQ8</accession>
<protein>
    <submittedName>
        <fullName evidence="1">Uncharacterized protein</fullName>
    </submittedName>
</protein>
<sequence>MENVPEGHVWAKDTNLVKTTIEKLTCISDERRSEVIFFFPRGFAKEHHLRSFGKVGIYVGCL</sequence>
<name>A0A6M3INQ8_9ZZZZ</name>
<proteinExistence type="predicted"/>
<organism evidence="1">
    <name type="scientific">viral metagenome</name>
    <dbReference type="NCBI Taxonomy" id="1070528"/>
    <lineage>
        <taxon>unclassified sequences</taxon>
        <taxon>metagenomes</taxon>
        <taxon>organismal metagenomes</taxon>
    </lineage>
</organism>
<dbReference type="EMBL" id="MT141363">
    <property type="protein sequence ID" value="QJA59280.1"/>
    <property type="molecule type" value="Genomic_DNA"/>
</dbReference>
<evidence type="ECO:0000313" key="1">
    <source>
        <dbReference type="EMBL" id="QJA59280.1"/>
    </source>
</evidence>
<reference evidence="1" key="1">
    <citation type="submission" date="2020-03" db="EMBL/GenBank/DDBJ databases">
        <title>The deep terrestrial virosphere.</title>
        <authorList>
            <person name="Holmfeldt K."/>
            <person name="Nilsson E."/>
            <person name="Simone D."/>
            <person name="Lopez-Fernandez M."/>
            <person name="Wu X."/>
            <person name="de Brujin I."/>
            <person name="Lundin D."/>
            <person name="Andersson A."/>
            <person name="Bertilsson S."/>
            <person name="Dopson M."/>
        </authorList>
    </citation>
    <scope>NUCLEOTIDE SEQUENCE</scope>
    <source>
        <strain evidence="1">MM415B01317</strain>
    </source>
</reference>
<dbReference type="AlphaFoldDB" id="A0A6M3INQ8"/>
<gene>
    <name evidence="1" type="ORF">MM415B01317_0012</name>
</gene>